<feature type="compositionally biased region" description="Basic and acidic residues" evidence="1">
    <location>
        <begin position="195"/>
        <end position="213"/>
    </location>
</feature>
<proteinExistence type="predicted"/>
<protein>
    <submittedName>
        <fullName evidence="2">19886_t:CDS:1</fullName>
    </submittedName>
</protein>
<organism evidence="2 3">
    <name type="scientific">Gigaspora margarita</name>
    <dbReference type="NCBI Taxonomy" id="4874"/>
    <lineage>
        <taxon>Eukaryota</taxon>
        <taxon>Fungi</taxon>
        <taxon>Fungi incertae sedis</taxon>
        <taxon>Mucoromycota</taxon>
        <taxon>Glomeromycotina</taxon>
        <taxon>Glomeromycetes</taxon>
        <taxon>Diversisporales</taxon>
        <taxon>Gigasporaceae</taxon>
        <taxon>Gigaspora</taxon>
    </lineage>
</organism>
<dbReference type="Gene3D" id="3.30.70.270">
    <property type="match status" value="1"/>
</dbReference>
<dbReference type="EMBL" id="CAJVQB010004647">
    <property type="protein sequence ID" value="CAG8641844.1"/>
    <property type="molecule type" value="Genomic_DNA"/>
</dbReference>
<comment type="caution">
    <text evidence="2">The sequence shown here is derived from an EMBL/GenBank/DDBJ whole genome shotgun (WGS) entry which is preliminary data.</text>
</comment>
<sequence>MSLQAKEPDKLLAKVAYRSFAILRPLDNSIRAIYNMKPDNNNEALMAWKYNETALKDTRSLLEEVFGEELEQNLNQHTLKVIPVLAKCKGAITGHITEHKIRETGFGAATIMEVAQPKIIQQQINKRLYTCGKKTYNLPLIYLDNILLLAHSKQEAIEQTQTIIQLLENLEFKNQCAKVQSNTNSANRISGFQDQHYRNESKSPNKENQRDKKGMFYKFKEASNTYKKVSITYWKAFSHYWCNISSKTKNIIPDKRQKLNYKIP</sequence>
<reference evidence="2 3" key="1">
    <citation type="submission" date="2021-06" db="EMBL/GenBank/DDBJ databases">
        <authorList>
            <person name="Kallberg Y."/>
            <person name="Tangrot J."/>
            <person name="Rosling A."/>
        </authorList>
    </citation>
    <scope>NUCLEOTIDE SEQUENCE [LARGE SCALE GENOMIC DNA]</scope>
    <source>
        <strain evidence="2 3">120-4 pot B 10/14</strain>
    </source>
</reference>
<evidence type="ECO:0000313" key="3">
    <source>
        <dbReference type="Proteomes" id="UP000789901"/>
    </source>
</evidence>
<feature type="region of interest" description="Disordered" evidence="1">
    <location>
        <begin position="188"/>
        <end position="213"/>
    </location>
</feature>
<name>A0ABN7UNT1_GIGMA</name>
<dbReference type="InterPro" id="IPR043128">
    <property type="entry name" value="Rev_trsase/Diguanyl_cyclase"/>
</dbReference>
<dbReference type="Proteomes" id="UP000789901">
    <property type="component" value="Unassembled WGS sequence"/>
</dbReference>
<gene>
    <name evidence="2" type="ORF">GMARGA_LOCUS8886</name>
</gene>
<accession>A0ABN7UNT1</accession>
<evidence type="ECO:0000256" key="1">
    <source>
        <dbReference type="SAM" id="MobiDB-lite"/>
    </source>
</evidence>
<evidence type="ECO:0000313" key="2">
    <source>
        <dbReference type="EMBL" id="CAG8641844.1"/>
    </source>
</evidence>
<keyword evidence="3" id="KW-1185">Reference proteome</keyword>